<organism evidence="6 7">
    <name type="scientific">Herbaspirillum aquaticum</name>
    <dbReference type="NCBI Taxonomy" id="568783"/>
    <lineage>
        <taxon>Bacteria</taxon>
        <taxon>Pseudomonadati</taxon>
        <taxon>Pseudomonadota</taxon>
        <taxon>Betaproteobacteria</taxon>
        <taxon>Burkholderiales</taxon>
        <taxon>Oxalobacteraceae</taxon>
        <taxon>Herbaspirillum</taxon>
    </lineage>
</organism>
<sequence>MDQLMAIRGFVRVVEAGSFTRAADSLDMPNATLSKQVQELEAHLGVRLLQRTTRRVTVTPEGRDYYEKTTRILRDLEDIDTSFNVARSKPRGHLRVDVGGSTARDVLVPALPGFTARYPDIRIDLGVSDRSADLISDNIDCVIRGGAPDSSSLVARHIGDAALLTCAAPAYLKQFGTPAYPEELKNGHRLVSYLSPQNGRAFPFRFERGAEKLEIKVEHRVGVNESNAHLAAAVAGLGIVQTFGYAARAALESGALVEILRAWRPPAYPFHVVYPQNRHVSQRLRVFIDWLMETLPARIAAEPEVSVGHTRKRRS</sequence>
<dbReference type="PANTHER" id="PTHR30537:SF72">
    <property type="entry name" value="LYSR FAMILY TRANSCRIPTIONAL REGULATOR"/>
    <property type="match status" value="1"/>
</dbReference>
<dbReference type="InterPro" id="IPR000847">
    <property type="entry name" value="LysR_HTH_N"/>
</dbReference>
<evidence type="ECO:0000313" key="6">
    <source>
        <dbReference type="EMBL" id="OWY32330.1"/>
    </source>
</evidence>
<keyword evidence="3" id="KW-0238">DNA-binding</keyword>
<dbReference type="CDD" id="cd08472">
    <property type="entry name" value="PBP2_CrgA_like_3"/>
    <property type="match status" value="1"/>
</dbReference>
<comment type="caution">
    <text evidence="6">The sequence shown here is derived from an EMBL/GenBank/DDBJ whole genome shotgun (WGS) entry which is preliminary data.</text>
</comment>
<evidence type="ECO:0000256" key="3">
    <source>
        <dbReference type="ARBA" id="ARBA00023125"/>
    </source>
</evidence>
<dbReference type="FunFam" id="1.10.10.10:FF:000001">
    <property type="entry name" value="LysR family transcriptional regulator"/>
    <property type="match status" value="1"/>
</dbReference>
<evidence type="ECO:0000313" key="7">
    <source>
        <dbReference type="Proteomes" id="UP000214747"/>
    </source>
</evidence>
<dbReference type="SUPFAM" id="SSF46785">
    <property type="entry name" value="Winged helix' DNA-binding domain"/>
    <property type="match status" value="1"/>
</dbReference>
<dbReference type="AlphaFoldDB" id="A0A225SSI5"/>
<evidence type="ECO:0000256" key="2">
    <source>
        <dbReference type="ARBA" id="ARBA00023015"/>
    </source>
</evidence>
<dbReference type="Pfam" id="PF03466">
    <property type="entry name" value="LysR_substrate"/>
    <property type="match status" value="1"/>
</dbReference>
<dbReference type="GO" id="GO:0043565">
    <property type="term" value="F:sequence-specific DNA binding"/>
    <property type="evidence" value="ECO:0007669"/>
    <property type="project" value="TreeGrafter"/>
</dbReference>
<dbReference type="Pfam" id="PF00126">
    <property type="entry name" value="HTH_1"/>
    <property type="match status" value="1"/>
</dbReference>
<evidence type="ECO:0000256" key="1">
    <source>
        <dbReference type="ARBA" id="ARBA00009437"/>
    </source>
</evidence>
<dbReference type="GO" id="GO:0003700">
    <property type="term" value="F:DNA-binding transcription factor activity"/>
    <property type="evidence" value="ECO:0007669"/>
    <property type="project" value="InterPro"/>
</dbReference>
<name>A0A225SSI5_9BURK</name>
<keyword evidence="2" id="KW-0805">Transcription regulation</keyword>
<dbReference type="InterPro" id="IPR058163">
    <property type="entry name" value="LysR-type_TF_proteobact-type"/>
</dbReference>
<dbReference type="RefSeq" id="WP_088757161.1">
    <property type="nucleotide sequence ID" value="NZ_NJGV01000027.1"/>
</dbReference>
<comment type="similarity">
    <text evidence="1">Belongs to the LysR transcriptional regulatory family.</text>
</comment>
<dbReference type="InterPro" id="IPR005119">
    <property type="entry name" value="LysR_subst-bd"/>
</dbReference>
<dbReference type="PANTHER" id="PTHR30537">
    <property type="entry name" value="HTH-TYPE TRANSCRIPTIONAL REGULATOR"/>
    <property type="match status" value="1"/>
</dbReference>
<evidence type="ECO:0000259" key="5">
    <source>
        <dbReference type="PROSITE" id="PS50931"/>
    </source>
</evidence>
<dbReference type="EMBL" id="NJGV01000027">
    <property type="protein sequence ID" value="OWY32330.1"/>
    <property type="molecule type" value="Genomic_DNA"/>
</dbReference>
<dbReference type="InterPro" id="IPR036390">
    <property type="entry name" value="WH_DNA-bd_sf"/>
</dbReference>
<evidence type="ECO:0000256" key="4">
    <source>
        <dbReference type="ARBA" id="ARBA00023163"/>
    </source>
</evidence>
<dbReference type="InterPro" id="IPR036388">
    <property type="entry name" value="WH-like_DNA-bd_sf"/>
</dbReference>
<accession>A0A225SSI5</accession>
<gene>
    <name evidence="6" type="ORF">CEJ45_21835</name>
</gene>
<reference evidence="6 7" key="1">
    <citation type="journal article" date="2010" name="Int. J. Syst. Evol. Microbiol.">
        <title>Reclassification of Herbaspirillum putei as a later heterotypic synonym of Herbaspirillum huttiense, with the description of H. huttiense subsp. huttiense subsp. nov. and H. huttiense subsp. putei subsp. nov., comb. nov., and description of Herbaspirillum aquaticum sp. nov.</title>
        <authorList>
            <person name="Dobritsa A.P."/>
            <person name="Reddy M.C."/>
            <person name="Samadpour M."/>
        </authorList>
    </citation>
    <scope>NUCLEOTIDE SEQUENCE [LARGE SCALE GENOMIC DNA]</scope>
    <source>
        <strain evidence="6 7">IEH 4430</strain>
    </source>
</reference>
<dbReference type="SUPFAM" id="SSF53850">
    <property type="entry name" value="Periplasmic binding protein-like II"/>
    <property type="match status" value="1"/>
</dbReference>
<proteinExistence type="inferred from homology"/>
<dbReference type="GO" id="GO:0006351">
    <property type="term" value="P:DNA-templated transcription"/>
    <property type="evidence" value="ECO:0007669"/>
    <property type="project" value="TreeGrafter"/>
</dbReference>
<dbReference type="PROSITE" id="PS50931">
    <property type="entry name" value="HTH_LYSR"/>
    <property type="match status" value="1"/>
</dbReference>
<feature type="domain" description="HTH lysR-type" evidence="5">
    <location>
        <begin position="1"/>
        <end position="59"/>
    </location>
</feature>
<keyword evidence="4" id="KW-0804">Transcription</keyword>
<keyword evidence="7" id="KW-1185">Reference proteome</keyword>
<dbReference type="Gene3D" id="3.40.190.10">
    <property type="entry name" value="Periplasmic binding protein-like II"/>
    <property type="match status" value="2"/>
</dbReference>
<protein>
    <submittedName>
        <fullName evidence="6">LysR family transcriptional regulator</fullName>
    </submittedName>
</protein>
<dbReference type="Gene3D" id="1.10.10.10">
    <property type="entry name" value="Winged helix-like DNA-binding domain superfamily/Winged helix DNA-binding domain"/>
    <property type="match status" value="1"/>
</dbReference>
<dbReference type="Proteomes" id="UP000214747">
    <property type="component" value="Unassembled WGS sequence"/>
</dbReference>